<organism evidence="2 3">
    <name type="scientific">Candidatus Entotheonella gemina</name>
    <dbReference type="NCBI Taxonomy" id="1429439"/>
    <lineage>
        <taxon>Bacteria</taxon>
        <taxon>Pseudomonadati</taxon>
        <taxon>Nitrospinota/Tectimicrobiota group</taxon>
        <taxon>Candidatus Tectimicrobiota</taxon>
        <taxon>Candidatus Entotheonellia</taxon>
        <taxon>Candidatus Entotheonellales</taxon>
        <taxon>Candidatus Entotheonellaceae</taxon>
        <taxon>Candidatus Entotheonella</taxon>
    </lineage>
</organism>
<reference evidence="2 3" key="1">
    <citation type="journal article" date="2014" name="Nature">
        <title>An environmental bacterial taxon with a large and distinct metabolic repertoire.</title>
        <authorList>
            <person name="Wilson M.C."/>
            <person name="Mori T."/>
            <person name="Ruckert C."/>
            <person name="Uria A.R."/>
            <person name="Helf M.J."/>
            <person name="Takada K."/>
            <person name="Gernert C."/>
            <person name="Steffens U.A."/>
            <person name="Heycke N."/>
            <person name="Schmitt S."/>
            <person name="Rinke C."/>
            <person name="Helfrich E.J."/>
            <person name="Brachmann A.O."/>
            <person name="Gurgui C."/>
            <person name="Wakimoto T."/>
            <person name="Kracht M."/>
            <person name="Crusemann M."/>
            <person name="Hentschel U."/>
            <person name="Abe I."/>
            <person name="Matsunaga S."/>
            <person name="Kalinowski J."/>
            <person name="Takeyama H."/>
            <person name="Piel J."/>
        </authorList>
    </citation>
    <scope>NUCLEOTIDE SEQUENCE [LARGE SCALE GENOMIC DNA]</scope>
    <source>
        <strain evidence="3">TSY2</strain>
    </source>
</reference>
<gene>
    <name evidence="2" type="ORF">ETSY2_15775</name>
</gene>
<dbReference type="EMBL" id="AZHX01000637">
    <property type="protein sequence ID" value="ETX06666.1"/>
    <property type="molecule type" value="Genomic_DNA"/>
</dbReference>
<proteinExistence type="predicted"/>
<dbReference type="CDD" id="cd10150">
    <property type="entry name" value="CobN_like"/>
    <property type="match status" value="1"/>
</dbReference>
<dbReference type="PANTHER" id="PTHR44119:SF4">
    <property type="entry name" value="AEROBIC COBALTOCHELATASE SUBUNIT COBN"/>
    <property type="match status" value="1"/>
</dbReference>
<dbReference type="Proteomes" id="UP000019140">
    <property type="component" value="Unassembled WGS sequence"/>
</dbReference>
<evidence type="ECO:0000313" key="3">
    <source>
        <dbReference type="Proteomes" id="UP000019140"/>
    </source>
</evidence>
<comment type="caution">
    <text evidence="2">The sequence shown here is derived from an EMBL/GenBank/DDBJ whole genome shotgun (WGS) entry which is preliminary data.</text>
</comment>
<dbReference type="PANTHER" id="PTHR44119">
    <property type="entry name" value="MAGNESIUM-CHELATASE SUBUNIT CHLH, CHLOROPLASTIC"/>
    <property type="match status" value="1"/>
</dbReference>
<dbReference type="InterPro" id="IPR003672">
    <property type="entry name" value="CobN/Mg_chltase"/>
</dbReference>
<evidence type="ECO:0000259" key="1">
    <source>
        <dbReference type="Pfam" id="PF02514"/>
    </source>
</evidence>
<dbReference type="PATRIC" id="fig|1429439.4.peg.2684"/>
<accession>W4M9S4</accession>
<dbReference type="Pfam" id="PF02514">
    <property type="entry name" value="CobN-Mg_chel"/>
    <property type="match status" value="1"/>
</dbReference>
<protein>
    <recommendedName>
        <fullName evidence="1">CobN/magnesium chelatase domain-containing protein</fullName>
    </recommendedName>
</protein>
<dbReference type="AlphaFoldDB" id="W4M9S4"/>
<dbReference type="HOGENOM" id="CLU_408016_0_0_7"/>
<feature type="non-terminal residue" evidence="2">
    <location>
        <position position="1"/>
    </location>
</feature>
<name>W4M9S4_9BACT</name>
<keyword evidence="3" id="KW-1185">Reference proteome</keyword>
<evidence type="ECO:0000313" key="2">
    <source>
        <dbReference type="EMBL" id="ETX06666.1"/>
    </source>
</evidence>
<feature type="domain" description="CobN/magnesium chelatase" evidence="1">
    <location>
        <begin position="1"/>
        <end position="645"/>
    </location>
</feature>
<sequence>RRAHAIIVDHLIPAMMRAETYNDIARLEQLLDEYYQVQTLDPSKLPVIRAQIWELIVQAELHHDLHASEAPDDFDDFLLHVDGYLCEIKDAQIRDGLHTLGQTPIGEQRIGLVMAMLRLDNGSVRSLRHALADLAGLDYSALLAEPGVRFHEPLPAFLASEQAAVHTHSDVIETLEQAGRGLVTALADQGWDAGQVASTVHEQLGVAAPEVMRTLRFACEVIVPSLERTPDEINNILRALDGEYIPAGPSGAPTRGLAHVLPTGRNFYSVDPKTLPSPIAYQVGTDLANSLIEKYLADEGAYPESIGIVVWGTSAMRTHGDDIAEVLALLGVRPVWQEESRRVTGIDVIPLSELGRPRIDVTLRISGFFRDAFPNLVHLVDDAIQTVAGLDEPLEQNYVRKHVMADRDAYRTAGVTAEAAQERSLYRIFGSKPGTYGAGILPLLDERNWRSDQDLAEVYMAWGGYAYTKTVYGSDASDEFKTRFAEIVVAVKNQDNREHDIFDSDDYLQYHGGMVAAIRALSGRDPKAYFGDSSDPSRARVRALADEARRVFRTRVVNPKWIESMQQHGYKGAFEMAATVDYMYGYDATAQVIDDWMYEQLTDHYVLDAEVQQFFREKNPWALRNIIERLMESVDRGLWQQPDEEQLEQMRRVYLQLEGDLEDRTDTSEGQPA</sequence>